<protein>
    <submittedName>
        <fullName evidence="8">Radical SAM protein</fullName>
    </submittedName>
</protein>
<dbReference type="Pfam" id="PF04055">
    <property type="entry name" value="Radical_SAM"/>
    <property type="match status" value="1"/>
</dbReference>
<evidence type="ECO:0000256" key="3">
    <source>
        <dbReference type="ARBA" id="ARBA00022723"/>
    </source>
</evidence>
<feature type="domain" description="Radical SAM core" evidence="6">
    <location>
        <begin position="11"/>
        <end position="214"/>
    </location>
</feature>
<keyword evidence="4" id="KW-0408">Iron</keyword>
<evidence type="ECO:0000313" key="9">
    <source>
        <dbReference type="Proteomes" id="UP000241405"/>
    </source>
</evidence>
<dbReference type="EMBL" id="PYMO01000025">
    <property type="protein sequence ID" value="PSU21436.1"/>
    <property type="molecule type" value="Genomic_DNA"/>
</dbReference>
<comment type="cofactor">
    <cofactor evidence="1">
        <name>[4Fe-4S] cluster</name>
        <dbReference type="ChEBI" id="CHEBI:49883"/>
    </cofactor>
</comment>
<keyword evidence="2" id="KW-0949">S-adenosyl-L-methionine</keyword>
<dbReference type="PROSITE" id="PS51918">
    <property type="entry name" value="RADICAL_SAM"/>
    <property type="match status" value="1"/>
</dbReference>
<evidence type="ECO:0000313" key="7">
    <source>
        <dbReference type="EMBL" id="PSU21436.1"/>
    </source>
</evidence>
<dbReference type="InterPro" id="IPR058240">
    <property type="entry name" value="rSAM_sf"/>
</dbReference>
<dbReference type="AlphaFoldDB" id="A0A2T3JEW1"/>
<comment type="caution">
    <text evidence="8">The sequence shown here is derived from an EMBL/GenBank/DDBJ whole genome shotgun (WGS) entry which is preliminary data.</text>
</comment>
<dbReference type="InterPro" id="IPR050377">
    <property type="entry name" value="Radical_SAM_PqqE_MftC-like"/>
</dbReference>
<evidence type="ECO:0000256" key="4">
    <source>
        <dbReference type="ARBA" id="ARBA00023004"/>
    </source>
</evidence>
<gene>
    <name evidence="8" type="ORF">C9J18_18820</name>
    <name evidence="7" type="ORF">CTM96_18090</name>
</gene>
<dbReference type="SFLD" id="SFLDS00029">
    <property type="entry name" value="Radical_SAM"/>
    <property type="match status" value="1"/>
</dbReference>
<dbReference type="GO" id="GO:0046872">
    <property type="term" value="F:metal ion binding"/>
    <property type="evidence" value="ECO:0007669"/>
    <property type="project" value="UniProtKB-KW"/>
</dbReference>
<dbReference type="Gene3D" id="3.20.20.70">
    <property type="entry name" value="Aldolase class I"/>
    <property type="match status" value="1"/>
</dbReference>
<dbReference type="Proteomes" id="UP000241405">
    <property type="component" value="Unassembled WGS sequence"/>
</dbReference>
<organism evidence="8 10">
    <name type="scientific">Photobacterium phosphoreum</name>
    <dbReference type="NCBI Taxonomy" id="659"/>
    <lineage>
        <taxon>Bacteria</taxon>
        <taxon>Pseudomonadati</taxon>
        <taxon>Pseudomonadota</taxon>
        <taxon>Gammaproteobacteria</taxon>
        <taxon>Vibrionales</taxon>
        <taxon>Vibrionaceae</taxon>
        <taxon>Photobacterium</taxon>
    </lineage>
</organism>
<evidence type="ECO:0000313" key="10">
    <source>
        <dbReference type="Proteomes" id="UP000241618"/>
    </source>
</evidence>
<proteinExistence type="predicted"/>
<accession>A0A2T3JEW1</accession>
<evidence type="ECO:0000313" key="8">
    <source>
        <dbReference type="EMBL" id="PSU47426.1"/>
    </source>
</evidence>
<keyword evidence="5" id="KW-0411">Iron-sulfur</keyword>
<sequence length="332" mass="37821">MMKESVNVRNNSKVFSINWALMNNCNYKCSYCHPDLNSGSIKAPSYDVVVDFVENIMSHSKKLSLIPYFEFGGGEVTILRYFSDLIKFINEKNGVVCIVSNGSKSLLWWRENAEYLNGVSLSYHVNDIKDEKHFIDVAKILESSKNTRLHVNVMMDPQKFNDCYLFAESLKEKVKCSIALQPLFEGFGHGGITKKYNYTDKQESLMQSFRGWPDEKNLPEPRSFLEIEYLDGSKETRSTFDLLINDQVNFIGWDCYAGVESIVITFAGEIYRAWCMQDGAIGSIYNENITLPTKPIRCHTKICQCGADLSSTKINKRLVEPLGNAIDVIQII</sequence>
<evidence type="ECO:0000256" key="5">
    <source>
        <dbReference type="ARBA" id="ARBA00023014"/>
    </source>
</evidence>
<evidence type="ECO:0000256" key="2">
    <source>
        <dbReference type="ARBA" id="ARBA00022691"/>
    </source>
</evidence>
<dbReference type="InterPro" id="IPR007197">
    <property type="entry name" value="rSAM"/>
</dbReference>
<dbReference type="EMBL" id="PYMP01000025">
    <property type="protein sequence ID" value="PSU47426.1"/>
    <property type="molecule type" value="Genomic_DNA"/>
</dbReference>
<keyword evidence="9" id="KW-1185">Reference proteome</keyword>
<dbReference type="CDD" id="cd01335">
    <property type="entry name" value="Radical_SAM"/>
    <property type="match status" value="1"/>
</dbReference>
<dbReference type="InterPro" id="IPR013785">
    <property type="entry name" value="Aldolase_TIM"/>
</dbReference>
<keyword evidence="3" id="KW-0479">Metal-binding</keyword>
<dbReference type="PANTHER" id="PTHR11228:SF7">
    <property type="entry name" value="PQQA PEPTIDE CYCLASE"/>
    <property type="match status" value="1"/>
</dbReference>
<evidence type="ECO:0000259" key="6">
    <source>
        <dbReference type="PROSITE" id="PS51918"/>
    </source>
</evidence>
<dbReference type="GO" id="GO:0003824">
    <property type="term" value="F:catalytic activity"/>
    <property type="evidence" value="ECO:0007669"/>
    <property type="project" value="InterPro"/>
</dbReference>
<name>A0A2T3JEW1_PHOPO</name>
<dbReference type="PANTHER" id="PTHR11228">
    <property type="entry name" value="RADICAL SAM DOMAIN PROTEIN"/>
    <property type="match status" value="1"/>
</dbReference>
<dbReference type="RefSeq" id="WP_107192027.1">
    <property type="nucleotide sequence ID" value="NZ_PYMN01000064.1"/>
</dbReference>
<dbReference type="GO" id="GO:0051536">
    <property type="term" value="F:iron-sulfur cluster binding"/>
    <property type="evidence" value="ECO:0007669"/>
    <property type="project" value="UniProtKB-KW"/>
</dbReference>
<evidence type="ECO:0000256" key="1">
    <source>
        <dbReference type="ARBA" id="ARBA00001966"/>
    </source>
</evidence>
<dbReference type="Proteomes" id="UP000241618">
    <property type="component" value="Unassembled WGS sequence"/>
</dbReference>
<dbReference type="SUPFAM" id="SSF102114">
    <property type="entry name" value="Radical SAM enzymes"/>
    <property type="match status" value="1"/>
</dbReference>
<reference evidence="9 10" key="1">
    <citation type="submission" date="2018-03" db="EMBL/GenBank/DDBJ databases">
        <title>Whole genome sequencing of Histamine producing bacteria.</title>
        <authorList>
            <person name="Butler K."/>
        </authorList>
    </citation>
    <scope>NUCLEOTIDE SEQUENCE [LARGE SCALE GENOMIC DNA]</scope>
    <source>
        <strain evidence="8 10">FS-6.1</strain>
        <strain evidence="7 9">FS-6.2</strain>
    </source>
</reference>